<evidence type="ECO:0000313" key="2">
    <source>
        <dbReference type="EMBL" id="PGH04431.1"/>
    </source>
</evidence>
<dbReference type="Proteomes" id="UP000223968">
    <property type="component" value="Unassembled WGS sequence"/>
</dbReference>
<name>A0A2B7X6P4_9EURO</name>
<dbReference type="InterPro" id="IPR016130">
    <property type="entry name" value="Tyr_Pase_AS"/>
</dbReference>
<dbReference type="AlphaFoldDB" id="A0A2B7X6P4"/>
<dbReference type="PANTHER" id="PTHR31126">
    <property type="entry name" value="TYROSINE-PROTEIN PHOSPHATASE"/>
    <property type="match status" value="1"/>
</dbReference>
<dbReference type="STRING" id="1447875.A0A2B7X6P4"/>
<gene>
    <name evidence="2" type="ORF">AJ79_07088</name>
</gene>
<dbReference type="EMBL" id="PDNB01000136">
    <property type="protein sequence ID" value="PGH04431.1"/>
    <property type="molecule type" value="Genomic_DNA"/>
</dbReference>
<sequence length="325" mass="36418">MDEIDLPDRPFDNILNFRDVGVYINQLCGSRVLKEGILFRGARPDNASKRDQERLTDELHLASVIDLRTTTEHTIAANRRLAQLNEAEEEPLPAVQTRSATNDEHLVNLPGVRRFLLNLAGWNLEKTLLWRLSWYHFFKVLSLVAAGYRKDATKLVIEHSMVARGLKGLAHDTLTASQPEVKELFGFLSSPAGYPTFVHCTQGKDRTGLVIMLLLLLVNSPRPEESKEEGDVRGVKNSSTANKIPLSAITSDYRISEGQLLPELEERLEEMREMGLPEDFAKCPDGFVEDVMRFLEEGYGGIRGYLSAAGVDDETVEKVRGLLEG</sequence>
<accession>A0A2B7X6P4</accession>
<dbReference type="Pfam" id="PF13350">
    <property type="entry name" value="Y_phosphatase3"/>
    <property type="match status" value="2"/>
</dbReference>
<evidence type="ECO:0000259" key="1">
    <source>
        <dbReference type="PROSITE" id="PS50056"/>
    </source>
</evidence>
<comment type="caution">
    <text evidence="2">The sequence shown here is derived from an EMBL/GenBank/DDBJ whole genome shotgun (WGS) entry which is preliminary data.</text>
</comment>
<dbReference type="InterPro" id="IPR026893">
    <property type="entry name" value="Tyr/Ser_Pase_IphP-type"/>
</dbReference>
<dbReference type="OrthoDB" id="9988524at2759"/>
<dbReference type="GO" id="GO:0004721">
    <property type="term" value="F:phosphoprotein phosphatase activity"/>
    <property type="evidence" value="ECO:0007669"/>
    <property type="project" value="InterPro"/>
</dbReference>
<evidence type="ECO:0000313" key="3">
    <source>
        <dbReference type="Proteomes" id="UP000223968"/>
    </source>
</evidence>
<dbReference type="PANTHER" id="PTHR31126:SF10">
    <property type="entry name" value="PROTEIN PHOSPHATASE, PUTATIVE (AFU_ORTHOLOGUE AFUA_6G06650)-RELATED"/>
    <property type="match status" value="1"/>
</dbReference>
<keyword evidence="3" id="KW-1185">Reference proteome</keyword>
<dbReference type="InterPro" id="IPR000387">
    <property type="entry name" value="Tyr_Pase_dom"/>
</dbReference>
<reference evidence="2 3" key="1">
    <citation type="submission" date="2017-10" db="EMBL/GenBank/DDBJ databases">
        <title>Comparative genomics in systemic dimorphic fungi from Ajellomycetaceae.</title>
        <authorList>
            <person name="Munoz J.F."/>
            <person name="Mcewen J.G."/>
            <person name="Clay O.K."/>
            <person name="Cuomo C.A."/>
        </authorList>
    </citation>
    <scope>NUCLEOTIDE SEQUENCE [LARGE SCALE GENOMIC DNA]</scope>
    <source>
        <strain evidence="2 3">UAMH5409</strain>
    </source>
</reference>
<dbReference type="InterPro" id="IPR029021">
    <property type="entry name" value="Prot-tyrosine_phosphatase-like"/>
</dbReference>
<dbReference type="SUPFAM" id="SSF52799">
    <property type="entry name" value="(Phosphotyrosine protein) phosphatases II"/>
    <property type="match status" value="1"/>
</dbReference>
<organism evidence="2 3">
    <name type="scientific">Helicocarpus griseus UAMH5409</name>
    <dbReference type="NCBI Taxonomy" id="1447875"/>
    <lineage>
        <taxon>Eukaryota</taxon>
        <taxon>Fungi</taxon>
        <taxon>Dikarya</taxon>
        <taxon>Ascomycota</taxon>
        <taxon>Pezizomycotina</taxon>
        <taxon>Eurotiomycetes</taxon>
        <taxon>Eurotiomycetidae</taxon>
        <taxon>Onygenales</taxon>
        <taxon>Ajellomycetaceae</taxon>
        <taxon>Helicocarpus</taxon>
    </lineage>
</organism>
<dbReference type="Gene3D" id="3.90.190.10">
    <property type="entry name" value="Protein tyrosine phosphatase superfamily"/>
    <property type="match status" value="2"/>
</dbReference>
<feature type="domain" description="Tyrosine specific protein phosphatases" evidence="1">
    <location>
        <begin position="182"/>
        <end position="216"/>
    </location>
</feature>
<dbReference type="PROSITE" id="PS50056">
    <property type="entry name" value="TYR_PHOSPHATASE_2"/>
    <property type="match status" value="1"/>
</dbReference>
<protein>
    <recommendedName>
        <fullName evidence="1">Tyrosine specific protein phosphatases domain-containing protein</fullName>
    </recommendedName>
</protein>
<proteinExistence type="predicted"/>
<dbReference type="PROSITE" id="PS00383">
    <property type="entry name" value="TYR_PHOSPHATASE_1"/>
    <property type="match status" value="1"/>
</dbReference>